<evidence type="ECO:0000256" key="5">
    <source>
        <dbReference type="ARBA" id="ARBA00022833"/>
    </source>
</evidence>
<keyword evidence="8" id="KW-0010">Activator</keyword>
<sequence length="593" mass="64597">MFGIQESIQRSGSSLKEEPLGSGMNAVRTWMQGAGVLDANTAAQSGVGLARAHFEKQPPSNLRKSNFFHFVLALYDRQGQPVEIERTSFVGFVEKEKSTGEKTNNGIHYRLQLLYSNGIRTEQDFYVRLIDSMTKQAIIYEGQDKNPEMCRVLLTHEIMCSRCCDKKSCGNRNETPSDPVIIDRFFLKFFLKCNQNCLKNAGNPRDMRRFQVVVSTTVSVDGHVLAVSDNMFVHNNSKHGRRARRLDPSEGTPSYLEHAAPCIKAISPSEGWTTGGATVIIIGDNFFDGLQVIFGTMLVWSELITPHAIRVQTPPRHIPGVVEVTLSYKSKQFCKGTPGRFIYTALNEPTIDYGFQRLQKVIPRHPGDPERLPKEVILKRAADLVEALYGMPHNNQEIILKRAADIAEALYNVPRNHNQLPGLTNSSVHSGMMGVNSFPGQLAVNVSESSQGGNQGFSRNTSSVSPHGYVPSSTPQQSSYSSVTTSMNGYGNSAMSNLGSSPSFLNGSAANSPYATAPFTIFPSGPVLPSNCSSSSGIFSFSPANMVSAVKQKSAFAPVVRPQTSPPPTCTSTNGNGLQGNPKKEVPAPACPL</sequence>
<keyword evidence="3 12" id="KW-0479">Metal-binding</keyword>
<keyword evidence="6 12" id="KW-0805">Transcription regulation</keyword>
<dbReference type="InterPro" id="IPR032201">
    <property type="entry name" value="COE_HLH"/>
</dbReference>
<keyword evidence="10 12" id="KW-0539">Nucleus</keyword>
<evidence type="ECO:0000256" key="6">
    <source>
        <dbReference type="ARBA" id="ARBA00023015"/>
    </source>
</evidence>
<dbReference type="InterPro" id="IPR018350">
    <property type="entry name" value="Transcription_factor_COE_CS"/>
</dbReference>
<dbReference type="Pfam" id="PF01833">
    <property type="entry name" value="TIG"/>
    <property type="match status" value="1"/>
</dbReference>
<evidence type="ECO:0000256" key="11">
    <source>
        <dbReference type="ARBA" id="ARBA00065252"/>
    </source>
</evidence>
<dbReference type="InterPro" id="IPR002909">
    <property type="entry name" value="IPT_dom"/>
</dbReference>
<dbReference type="InterPro" id="IPR013783">
    <property type="entry name" value="Ig-like_fold"/>
</dbReference>
<dbReference type="GO" id="GO:0003700">
    <property type="term" value="F:DNA-binding transcription factor activity"/>
    <property type="evidence" value="ECO:0007669"/>
    <property type="project" value="InterPro"/>
</dbReference>
<evidence type="ECO:0000256" key="9">
    <source>
        <dbReference type="ARBA" id="ARBA00023163"/>
    </source>
</evidence>
<reference evidence="15" key="2">
    <citation type="submission" date="2025-08" db="UniProtKB">
        <authorList>
            <consortium name="Ensembl"/>
        </authorList>
    </citation>
    <scope>IDENTIFICATION</scope>
</reference>
<evidence type="ECO:0000256" key="2">
    <source>
        <dbReference type="ARBA" id="ARBA00010340"/>
    </source>
</evidence>
<evidence type="ECO:0000256" key="3">
    <source>
        <dbReference type="ARBA" id="ARBA00022723"/>
    </source>
</evidence>
<evidence type="ECO:0000256" key="8">
    <source>
        <dbReference type="ARBA" id="ARBA00023159"/>
    </source>
</evidence>
<evidence type="ECO:0000256" key="13">
    <source>
        <dbReference type="SAM" id="MobiDB-lite"/>
    </source>
</evidence>
<evidence type="ECO:0000256" key="10">
    <source>
        <dbReference type="ARBA" id="ARBA00023242"/>
    </source>
</evidence>
<dbReference type="Gene3D" id="1.10.287.4280">
    <property type="match status" value="1"/>
</dbReference>
<dbReference type="GO" id="GO:0005634">
    <property type="term" value="C:nucleus"/>
    <property type="evidence" value="ECO:0007669"/>
    <property type="project" value="UniProtKB-SubCell"/>
</dbReference>
<protein>
    <recommendedName>
        <fullName evidence="14">IPT/TIG domain-containing protein</fullName>
    </recommendedName>
</protein>
<feature type="compositionally biased region" description="Polar residues" evidence="13">
    <location>
        <begin position="447"/>
        <end position="465"/>
    </location>
</feature>
<accession>A0AAY4A075</accession>
<dbReference type="Ensembl" id="ENSDCDT00010002256.1">
    <property type="protein sequence ID" value="ENSDCDP00010002169.1"/>
    <property type="gene ID" value="ENSDCDG00010001073.1"/>
</dbReference>
<dbReference type="GO" id="GO:0008270">
    <property type="term" value="F:zinc ion binding"/>
    <property type="evidence" value="ECO:0007669"/>
    <property type="project" value="UniProtKB-KW"/>
</dbReference>
<keyword evidence="16" id="KW-1185">Reference proteome</keyword>
<comment type="similarity">
    <text evidence="2 12">Belongs to the COE family.</text>
</comment>
<feature type="region of interest" description="Disordered" evidence="13">
    <location>
        <begin position="1"/>
        <end position="20"/>
    </location>
</feature>
<dbReference type="InterPro" id="IPR014756">
    <property type="entry name" value="Ig_E-set"/>
</dbReference>
<dbReference type="Gene3D" id="2.60.40.3180">
    <property type="entry name" value="Transcription factor COE1, DNA-binding domain"/>
    <property type="match status" value="1"/>
</dbReference>
<dbReference type="CDD" id="cd01175">
    <property type="entry name" value="IPT_COE"/>
    <property type="match status" value="1"/>
</dbReference>
<evidence type="ECO:0000259" key="14">
    <source>
        <dbReference type="SMART" id="SM00429"/>
    </source>
</evidence>
<keyword evidence="9 12" id="KW-0804">Transcription</keyword>
<dbReference type="Pfam" id="PF16423">
    <property type="entry name" value="COE1_HLH"/>
    <property type="match status" value="1"/>
</dbReference>
<evidence type="ECO:0000313" key="16">
    <source>
        <dbReference type="Proteomes" id="UP000694580"/>
    </source>
</evidence>
<dbReference type="GO" id="GO:0045893">
    <property type="term" value="P:positive regulation of DNA-templated transcription"/>
    <property type="evidence" value="ECO:0007669"/>
    <property type="project" value="UniProtKB-ARBA"/>
</dbReference>
<proteinExistence type="inferred from homology"/>
<dbReference type="InterPro" id="IPR032200">
    <property type="entry name" value="COE_DBD"/>
</dbReference>
<dbReference type="Gene3D" id="2.60.40.10">
    <property type="entry name" value="Immunoglobulins"/>
    <property type="match status" value="1"/>
</dbReference>
<dbReference type="PROSITE" id="PS01345">
    <property type="entry name" value="COE"/>
    <property type="match status" value="1"/>
</dbReference>
<dbReference type="Proteomes" id="UP000694580">
    <property type="component" value="Chromosome 6"/>
</dbReference>
<dbReference type="InterPro" id="IPR038006">
    <property type="entry name" value="COE_IPT"/>
</dbReference>
<dbReference type="InterPro" id="IPR003523">
    <property type="entry name" value="Transcription_factor_COE"/>
</dbReference>
<dbReference type="PANTHER" id="PTHR10747">
    <property type="entry name" value="TRANSCRIPTION FACTOR COE FAMILY MEMBER"/>
    <property type="match status" value="1"/>
</dbReference>
<reference evidence="15" key="3">
    <citation type="submission" date="2025-09" db="UniProtKB">
        <authorList>
            <consortium name="Ensembl"/>
        </authorList>
    </citation>
    <scope>IDENTIFICATION</scope>
</reference>
<dbReference type="CDD" id="cd11606">
    <property type="entry name" value="COE_DBD"/>
    <property type="match status" value="1"/>
</dbReference>
<feature type="region of interest" description="Disordered" evidence="13">
    <location>
        <begin position="559"/>
        <end position="593"/>
    </location>
</feature>
<keyword evidence="7 12" id="KW-0238">DNA-binding</keyword>
<feature type="compositionally biased region" description="Low complexity" evidence="13">
    <location>
        <begin position="469"/>
        <end position="484"/>
    </location>
</feature>
<dbReference type="SUPFAM" id="SSF81296">
    <property type="entry name" value="E set domains"/>
    <property type="match status" value="1"/>
</dbReference>
<dbReference type="SMART" id="SM00429">
    <property type="entry name" value="IPT"/>
    <property type="match status" value="1"/>
</dbReference>
<dbReference type="FunFam" id="1.10.287.4280:FF:000001">
    <property type="entry name" value="transcription factor COE1 isoform X2"/>
    <property type="match status" value="1"/>
</dbReference>
<dbReference type="InterPro" id="IPR038173">
    <property type="entry name" value="COE_DBD_sf"/>
</dbReference>
<dbReference type="Pfam" id="PF16422">
    <property type="entry name" value="COE1_DBD"/>
    <property type="match status" value="1"/>
</dbReference>
<feature type="domain" description="IPT/TIG" evidence="14">
    <location>
        <begin position="260"/>
        <end position="344"/>
    </location>
</feature>
<organism evidence="15 16">
    <name type="scientific">Denticeps clupeoides</name>
    <name type="common">denticle herring</name>
    <dbReference type="NCBI Taxonomy" id="299321"/>
    <lineage>
        <taxon>Eukaryota</taxon>
        <taxon>Metazoa</taxon>
        <taxon>Chordata</taxon>
        <taxon>Craniata</taxon>
        <taxon>Vertebrata</taxon>
        <taxon>Euteleostomi</taxon>
        <taxon>Actinopterygii</taxon>
        <taxon>Neopterygii</taxon>
        <taxon>Teleostei</taxon>
        <taxon>Clupei</taxon>
        <taxon>Clupeiformes</taxon>
        <taxon>Denticipitoidei</taxon>
        <taxon>Denticipitidae</taxon>
        <taxon>Denticeps</taxon>
    </lineage>
</organism>
<keyword evidence="4 12" id="KW-0863">Zinc-finger</keyword>
<keyword evidence="12" id="KW-0217">Developmental protein</keyword>
<evidence type="ECO:0000256" key="7">
    <source>
        <dbReference type="ARBA" id="ARBA00023125"/>
    </source>
</evidence>
<evidence type="ECO:0000256" key="4">
    <source>
        <dbReference type="ARBA" id="ARBA00022771"/>
    </source>
</evidence>
<feature type="compositionally biased region" description="Polar residues" evidence="13">
    <location>
        <begin position="1"/>
        <end position="14"/>
    </location>
</feature>
<keyword evidence="5 12" id="KW-0862">Zinc</keyword>
<gene>
    <name evidence="15" type="primary">EBF1</name>
</gene>
<evidence type="ECO:0000256" key="1">
    <source>
        <dbReference type="ARBA" id="ARBA00004123"/>
    </source>
</evidence>
<comment type="subcellular location">
    <subcellularLocation>
        <location evidence="1 12">Nucleus</location>
    </subcellularLocation>
</comment>
<name>A0AAY4A075_9TELE</name>
<feature type="region of interest" description="Disordered" evidence="13">
    <location>
        <begin position="447"/>
        <end position="484"/>
    </location>
</feature>
<dbReference type="FunFam" id="2.60.40.3180:FF:000001">
    <property type="entry name" value="transcription factor COE1 isoform X2"/>
    <property type="match status" value="1"/>
</dbReference>
<dbReference type="AlphaFoldDB" id="A0AAY4A075"/>
<reference evidence="15 16" key="1">
    <citation type="submission" date="2020-06" db="EMBL/GenBank/DDBJ databases">
        <authorList>
            <consortium name="Wellcome Sanger Institute Data Sharing"/>
        </authorList>
    </citation>
    <scope>NUCLEOTIDE SEQUENCE [LARGE SCALE GENOMIC DNA]</scope>
</reference>
<dbReference type="FunFam" id="2.60.40.10:FF:001696">
    <property type="entry name" value="Transcription factor COE3"/>
    <property type="match status" value="1"/>
</dbReference>
<comment type="subunit">
    <text evidence="11">Forms either a homodimer or a heterodimer with a related family member.</text>
</comment>
<evidence type="ECO:0000256" key="12">
    <source>
        <dbReference type="RuleBase" id="RU004489"/>
    </source>
</evidence>
<dbReference type="GO" id="GO:0007399">
    <property type="term" value="P:nervous system development"/>
    <property type="evidence" value="ECO:0007669"/>
    <property type="project" value="UniProtKB-ARBA"/>
</dbReference>
<evidence type="ECO:0000313" key="15">
    <source>
        <dbReference type="Ensembl" id="ENSDCDP00010002169.1"/>
    </source>
</evidence>
<dbReference type="GO" id="GO:0003677">
    <property type="term" value="F:DNA binding"/>
    <property type="evidence" value="ECO:0007669"/>
    <property type="project" value="UniProtKB-KW"/>
</dbReference>
<dbReference type="GeneTree" id="ENSGT00950000182859"/>